<keyword evidence="3" id="KW-0611">Plant defense</keyword>
<accession>A0A5J9T3C4</accession>
<dbReference type="InterPro" id="IPR056789">
    <property type="entry name" value="LRR_R13L1-DRL21"/>
</dbReference>
<dbReference type="InterPro" id="IPR003591">
    <property type="entry name" value="Leu-rich_rpt_typical-subtyp"/>
</dbReference>
<dbReference type="Gene3D" id="3.80.10.10">
    <property type="entry name" value="Ribonuclease Inhibitor"/>
    <property type="match status" value="4"/>
</dbReference>
<evidence type="ECO:0000256" key="1">
    <source>
        <dbReference type="ARBA" id="ARBA00022614"/>
    </source>
</evidence>
<evidence type="ECO:0000313" key="8">
    <source>
        <dbReference type="EMBL" id="TVU05792.1"/>
    </source>
</evidence>
<dbReference type="GO" id="GO:0043531">
    <property type="term" value="F:ADP binding"/>
    <property type="evidence" value="ECO:0007669"/>
    <property type="project" value="InterPro"/>
</dbReference>
<dbReference type="InterPro" id="IPR032675">
    <property type="entry name" value="LRR_dom_sf"/>
</dbReference>
<name>A0A5J9T3C4_9POAL</name>
<protein>
    <submittedName>
        <fullName evidence="8">Uncharacterized protein</fullName>
    </submittedName>
</protein>
<dbReference type="InterPro" id="IPR002182">
    <property type="entry name" value="NB-ARC"/>
</dbReference>
<reference evidence="8 9" key="1">
    <citation type="journal article" date="2019" name="Sci. Rep.">
        <title>A high-quality genome of Eragrostis curvula grass provides insights into Poaceae evolution and supports new strategies to enhance forage quality.</title>
        <authorList>
            <person name="Carballo J."/>
            <person name="Santos B.A.C.M."/>
            <person name="Zappacosta D."/>
            <person name="Garbus I."/>
            <person name="Selva J.P."/>
            <person name="Gallo C.A."/>
            <person name="Diaz A."/>
            <person name="Albertini E."/>
            <person name="Caccamo M."/>
            <person name="Echenique V."/>
        </authorList>
    </citation>
    <scope>NUCLEOTIDE SEQUENCE [LARGE SCALE GENOMIC DNA]</scope>
    <source>
        <strain evidence="9">cv. Victoria</strain>
        <tissue evidence="8">Leaf</tissue>
    </source>
</reference>
<keyword evidence="2" id="KW-0677">Repeat</keyword>
<dbReference type="SUPFAM" id="SSF52058">
    <property type="entry name" value="L domain-like"/>
    <property type="match status" value="2"/>
</dbReference>
<dbReference type="Pfam" id="PF23559">
    <property type="entry name" value="WHD_DRP"/>
    <property type="match status" value="1"/>
</dbReference>
<dbReference type="SUPFAM" id="SSF52540">
    <property type="entry name" value="P-loop containing nucleoside triphosphate hydrolases"/>
    <property type="match status" value="1"/>
</dbReference>
<keyword evidence="9" id="KW-1185">Reference proteome</keyword>
<feature type="domain" description="Disease resistance protein winged helix" evidence="5">
    <location>
        <begin position="324"/>
        <end position="391"/>
    </location>
</feature>
<gene>
    <name evidence="8" type="ORF">EJB05_48975</name>
</gene>
<organism evidence="8 9">
    <name type="scientific">Eragrostis curvula</name>
    <name type="common">weeping love grass</name>
    <dbReference type="NCBI Taxonomy" id="38414"/>
    <lineage>
        <taxon>Eukaryota</taxon>
        <taxon>Viridiplantae</taxon>
        <taxon>Streptophyta</taxon>
        <taxon>Embryophyta</taxon>
        <taxon>Tracheophyta</taxon>
        <taxon>Spermatophyta</taxon>
        <taxon>Magnoliopsida</taxon>
        <taxon>Liliopsida</taxon>
        <taxon>Poales</taxon>
        <taxon>Poaceae</taxon>
        <taxon>PACMAD clade</taxon>
        <taxon>Chloridoideae</taxon>
        <taxon>Eragrostideae</taxon>
        <taxon>Eragrostidinae</taxon>
        <taxon>Eragrostis</taxon>
    </lineage>
</organism>
<dbReference type="SMART" id="SM00369">
    <property type="entry name" value="LRR_TYP"/>
    <property type="match status" value="4"/>
</dbReference>
<dbReference type="Proteomes" id="UP000324897">
    <property type="component" value="Unassembled WGS sequence"/>
</dbReference>
<dbReference type="Gramene" id="TVU05792">
    <property type="protein sequence ID" value="TVU05792"/>
    <property type="gene ID" value="EJB05_48975"/>
</dbReference>
<feature type="domain" description="Disease resistance R13L4/SHOC-2-like LRR" evidence="6">
    <location>
        <begin position="607"/>
        <end position="739"/>
    </location>
</feature>
<evidence type="ECO:0000259" key="4">
    <source>
        <dbReference type="Pfam" id="PF00931"/>
    </source>
</evidence>
<feature type="domain" description="Disease resistance R13L4/SHOC-2-like LRR" evidence="6">
    <location>
        <begin position="437"/>
        <end position="560"/>
    </location>
</feature>
<feature type="domain" description="R13L1/DRL21-like LRR repeat region" evidence="7">
    <location>
        <begin position="857"/>
        <end position="980"/>
    </location>
</feature>
<dbReference type="InterPro" id="IPR001611">
    <property type="entry name" value="Leu-rich_rpt"/>
</dbReference>
<dbReference type="InterPro" id="IPR058922">
    <property type="entry name" value="WHD_DRP"/>
</dbReference>
<dbReference type="PANTHER" id="PTHR36766:SF73">
    <property type="entry name" value="NB-ARC DOMAIN-CONTAINING PROTEIN"/>
    <property type="match status" value="1"/>
</dbReference>
<dbReference type="PRINTS" id="PR00364">
    <property type="entry name" value="DISEASERSIST"/>
</dbReference>
<evidence type="ECO:0000259" key="6">
    <source>
        <dbReference type="Pfam" id="PF23598"/>
    </source>
</evidence>
<dbReference type="FunFam" id="3.40.50.300:FF:001091">
    <property type="entry name" value="Probable disease resistance protein At1g61300"/>
    <property type="match status" value="1"/>
</dbReference>
<dbReference type="Pfam" id="PF00931">
    <property type="entry name" value="NB-ARC"/>
    <property type="match status" value="1"/>
</dbReference>
<keyword evidence="1" id="KW-0433">Leucine-rich repeat</keyword>
<dbReference type="InterPro" id="IPR055414">
    <property type="entry name" value="LRR_R13L4/SHOC2-like"/>
</dbReference>
<feature type="domain" description="NB-ARC" evidence="4">
    <location>
        <begin position="69"/>
        <end position="236"/>
    </location>
</feature>
<dbReference type="EMBL" id="RWGY01000051">
    <property type="protein sequence ID" value="TVU05792.1"/>
    <property type="molecule type" value="Genomic_DNA"/>
</dbReference>
<dbReference type="Gene3D" id="3.40.50.300">
    <property type="entry name" value="P-loop containing nucleotide triphosphate hydrolases"/>
    <property type="match status" value="1"/>
</dbReference>
<comment type="caution">
    <text evidence="8">The sequence shown here is derived from an EMBL/GenBank/DDBJ whole genome shotgun (WGS) entry which is preliminary data.</text>
</comment>
<feature type="non-terminal residue" evidence="8">
    <location>
        <position position="1"/>
    </location>
</feature>
<dbReference type="GO" id="GO:0006952">
    <property type="term" value="P:defense response"/>
    <property type="evidence" value="ECO:0007669"/>
    <property type="project" value="UniProtKB-KW"/>
</dbReference>
<sequence length="1225" mass="138776">MTGIVPVAIRRILQANKMKKMRDNLLKIEAEHKSFSFTNMTNPHVEQQPYDQRETTAFVNESEIIGRDAEKQELTAMLRANHDKTIIVPIYGLGGIGKTTLAQLVYNDIQFKKYDNRVWVYVSQVFDLKKIGRFIISQLQMGGGQRNTDNLHMINLCLDDLFRGKRILIVLDDIWEDKASELEKLKCMLRVHQKGSTMIDVIVTTRKEDIAKKICTNEPYILQPLNDVMCWDIIKRLSSFEHDVNKERLEHIGFNIATKCGGVALAAQALGYMLKFKDLRGWSEINNSDIWNQYSQDETVLPSLKLSYECMSPCLRMCFSYCAIFPKGHDIVEADLIHKWVAHDFINPSEGTEYVKQLLGMSFLRHSALPLSSRKHGAVRYTMHDLVHNLARSVIGDELIVFDAATKSSANQPIYCRYALLTNYDRSEKLSNILANKVRSLHFQHNSKLDLPCGTFSFAKCLRVLDFNECSSILLPASIGQLKQLKCLIATKVQNERLPECITELSKLQYLNLNGPSQISALPESIGKLGLLTHLSLSGCSGISKLPESFGDLKSLVDVNLSDCSGIVKLPESIGNLKELLHLDMSGTGITELPGSLGNLTNLNHLELSECFDLRALPESLCGITTLEYLNLSLCPHLGRLPEAIGSLVNLQYMNMSRCGRIKELPESFKKLKNLEHLDLLHCCCLKGLPRALSGLTALKHLVMSSVSNGFLNKNDFLSNGDISDALGSLTNLKYLALSRCMNECFGYVGEKSDRYIDFIGNLTNLEHLDLSYNRMLVYLPESIGNLKRLHTLDVSCCTELKSLPNSMQAINIKSLLVDGCSDELMDHVHSRFSNHSLTLPLFKVCADNVSGCCSNIHQLESVNAGELRIRCLENVRFLEEAQRVKLLDKQNLLNLTLAWTLDADRLLEDKDLMEQLMPPSCLQSLDLEGYRSISFPSWLMGISHHLPYISSICLSDLPTCNKLPPLGQLRNLENLFLEGLCCVRVIDRDFCGGKEAFCRLSVLSMERMEGLEEWNTTYCIEDGIEEYMFPVLDHLQVVDCPRLRLRPCAPTPRAWIIEKSDQVITSLEEIRNISHLSYTPSTRLIVRESSCQSLSLFHHFPTLENLEISKCPYLRSLPESMRHLVSLRSLELYDCERVSTLPDWLDDLSSLGSIIINGCKNIKFLPSCIQKLKRLQKLRVDWELKQWCESEVNKTWRTYIKDKEDCINLGLGSQRSYNCIGLDF</sequence>
<dbReference type="Pfam" id="PF00560">
    <property type="entry name" value="LRR_1"/>
    <property type="match status" value="1"/>
</dbReference>
<dbReference type="PANTHER" id="PTHR36766">
    <property type="entry name" value="PLANT BROAD-SPECTRUM MILDEW RESISTANCE PROTEIN RPW8"/>
    <property type="match status" value="1"/>
</dbReference>
<dbReference type="Gene3D" id="1.10.10.10">
    <property type="entry name" value="Winged helix-like DNA-binding domain superfamily/Winged helix DNA-binding domain"/>
    <property type="match status" value="1"/>
</dbReference>
<evidence type="ECO:0000259" key="5">
    <source>
        <dbReference type="Pfam" id="PF23559"/>
    </source>
</evidence>
<dbReference type="InterPro" id="IPR036388">
    <property type="entry name" value="WH-like_DNA-bd_sf"/>
</dbReference>
<dbReference type="Pfam" id="PF23598">
    <property type="entry name" value="LRR_14"/>
    <property type="match status" value="2"/>
</dbReference>
<dbReference type="OrthoDB" id="615124at2759"/>
<evidence type="ECO:0000256" key="2">
    <source>
        <dbReference type="ARBA" id="ARBA00022737"/>
    </source>
</evidence>
<dbReference type="Pfam" id="PF25019">
    <property type="entry name" value="LRR_R13L1-DRL21"/>
    <property type="match status" value="1"/>
</dbReference>
<evidence type="ECO:0000259" key="7">
    <source>
        <dbReference type="Pfam" id="PF25019"/>
    </source>
</evidence>
<dbReference type="InterPro" id="IPR027417">
    <property type="entry name" value="P-loop_NTPase"/>
</dbReference>
<evidence type="ECO:0000313" key="9">
    <source>
        <dbReference type="Proteomes" id="UP000324897"/>
    </source>
</evidence>
<evidence type="ECO:0000256" key="3">
    <source>
        <dbReference type="ARBA" id="ARBA00022821"/>
    </source>
</evidence>
<dbReference type="SUPFAM" id="SSF52047">
    <property type="entry name" value="RNI-like"/>
    <property type="match status" value="1"/>
</dbReference>
<dbReference type="AlphaFoldDB" id="A0A5J9T3C4"/>
<proteinExistence type="predicted"/>